<proteinExistence type="predicted"/>
<name>A0AAV0YK82_VICFA</name>
<reference evidence="1 2" key="1">
    <citation type="submission" date="2023-01" db="EMBL/GenBank/DDBJ databases">
        <authorList>
            <person name="Kreplak J."/>
        </authorList>
    </citation>
    <scope>NUCLEOTIDE SEQUENCE [LARGE SCALE GENOMIC DNA]</scope>
</reference>
<organism evidence="1 2">
    <name type="scientific">Vicia faba</name>
    <name type="common">Broad bean</name>
    <name type="synonym">Faba vulgaris</name>
    <dbReference type="NCBI Taxonomy" id="3906"/>
    <lineage>
        <taxon>Eukaryota</taxon>
        <taxon>Viridiplantae</taxon>
        <taxon>Streptophyta</taxon>
        <taxon>Embryophyta</taxon>
        <taxon>Tracheophyta</taxon>
        <taxon>Spermatophyta</taxon>
        <taxon>Magnoliopsida</taxon>
        <taxon>eudicotyledons</taxon>
        <taxon>Gunneridae</taxon>
        <taxon>Pentapetalae</taxon>
        <taxon>rosids</taxon>
        <taxon>fabids</taxon>
        <taxon>Fabales</taxon>
        <taxon>Fabaceae</taxon>
        <taxon>Papilionoideae</taxon>
        <taxon>50 kb inversion clade</taxon>
        <taxon>NPAAA clade</taxon>
        <taxon>Hologalegina</taxon>
        <taxon>IRL clade</taxon>
        <taxon>Fabeae</taxon>
        <taxon>Vicia</taxon>
    </lineage>
</organism>
<evidence type="ECO:0000313" key="1">
    <source>
        <dbReference type="EMBL" id="CAI8586451.1"/>
    </source>
</evidence>
<evidence type="ECO:0008006" key="3">
    <source>
        <dbReference type="Google" id="ProtNLM"/>
    </source>
</evidence>
<protein>
    <recommendedName>
        <fullName evidence="3">Reverse transcriptase domain-containing protein</fullName>
    </recommendedName>
</protein>
<evidence type="ECO:0000313" key="2">
    <source>
        <dbReference type="Proteomes" id="UP001157006"/>
    </source>
</evidence>
<gene>
    <name evidence="1" type="ORF">VFH_I255280</name>
</gene>
<dbReference type="EMBL" id="OX451736">
    <property type="protein sequence ID" value="CAI8586451.1"/>
    <property type="molecule type" value="Genomic_DNA"/>
</dbReference>
<dbReference type="AlphaFoldDB" id="A0AAV0YK82"/>
<dbReference type="Proteomes" id="UP001157006">
    <property type="component" value="Chromosome 1L"/>
</dbReference>
<accession>A0AAV0YK82</accession>
<sequence>MPLLVSPKKHGFIQGRKIHNCIALTLKAINLLDIKVWCGNITLKVYIAKAFDAISWSFLLEIMKNFKFNPYPTRGFKSFSVILVNPSLLIELLTVSLNALEESTKGDPLSP</sequence>
<keyword evidence="2" id="KW-1185">Reference proteome</keyword>